<keyword evidence="9 12" id="KW-0472">Membrane</keyword>
<protein>
    <submittedName>
        <fullName evidence="13">Sodium-coupled monocarboxylate transporter 1-like</fullName>
    </submittedName>
</protein>
<dbReference type="EMBL" id="OX395135">
    <property type="protein sequence ID" value="CAI5785806.1"/>
    <property type="molecule type" value="Genomic_DNA"/>
</dbReference>
<feature type="transmembrane region" description="Helical" evidence="12">
    <location>
        <begin position="57"/>
        <end position="75"/>
    </location>
</feature>
<feature type="transmembrane region" description="Helical" evidence="12">
    <location>
        <begin position="193"/>
        <end position="212"/>
    </location>
</feature>
<keyword evidence="5 12" id="KW-0812">Transmembrane</keyword>
<feature type="transmembrane region" description="Helical" evidence="12">
    <location>
        <begin position="283"/>
        <end position="308"/>
    </location>
</feature>
<dbReference type="NCBIfam" id="TIGR00813">
    <property type="entry name" value="sss"/>
    <property type="match status" value="1"/>
</dbReference>
<keyword evidence="6 12" id="KW-1133">Transmembrane helix</keyword>
<feature type="transmembrane region" description="Helical" evidence="12">
    <location>
        <begin position="163"/>
        <end position="181"/>
    </location>
</feature>
<organism evidence="13 14">
    <name type="scientific">Podarcis lilfordi</name>
    <name type="common">Lilford's wall lizard</name>
    <dbReference type="NCBI Taxonomy" id="74358"/>
    <lineage>
        <taxon>Eukaryota</taxon>
        <taxon>Metazoa</taxon>
        <taxon>Chordata</taxon>
        <taxon>Craniata</taxon>
        <taxon>Vertebrata</taxon>
        <taxon>Euteleostomi</taxon>
        <taxon>Lepidosauria</taxon>
        <taxon>Squamata</taxon>
        <taxon>Bifurcata</taxon>
        <taxon>Unidentata</taxon>
        <taxon>Episquamata</taxon>
        <taxon>Laterata</taxon>
        <taxon>Lacertibaenia</taxon>
        <taxon>Lacertidae</taxon>
        <taxon>Podarcis</taxon>
    </lineage>
</organism>
<evidence type="ECO:0000313" key="13">
    <source>
        <dbReference type="EMBL" id="CAI5785806.1"/>
    </source>
</evidence>
<keyword evidence="14" id="KW-1185">Reference proteome</keyword>
<evidence type="ECO:0000256" key="2">
    <source>
        <dbReference type="ARBA" id="ARBA00006434"/>
    </source>
</evidence>
<dbReference type="Pfam" id="PF00474">
    <property type="entry name" value="SSF"/>
    <property type="match status" value="1"/>
</dbReference>
<dbReference type="GO" id="GO:0005343">
    <property type="term" value="F:organic acid:sodium symporter activity"/>
    <property type="evidence" value="ECO:0007669"/>
    <property type="project" value="TreeGrafter"/>
</dbReference>
<keyword evidence="3" id="KW-0813">Transport</keyword>
<feature type="transmembrane region" description="Helical" evidence="12">
    <location>
        <begin position="243"/>
        <end position="262"/>
    </location>
</feature>
<keyword evidence="10" id="KW-0739">Sodium transport</keyword>
<comment type="subcellular location">
    <subcellularLocation>
        <location evidence="1">Cell membrane</location>
        <topology evidence="1">Multi-pass membrane protein</topology>
    </subcellularLocation>
</comment>
<evidence type="ECO:0000256" key="6">
    <source>
        <dbReference type="ARBA" id="ARBA00022989"/>
    </source>
</evidence>
<evidence type="ECO:0000256" key="5">
    <source>
        <dbReference type="ARBA" id="ARBA00022692"/>
    </source>
</evidence>
<evidence type="ECO:0000256" key="3">
    <source>
        <dbReference type="ARBA" id="ARBA00022448"/>
    </source>
</evidence>
<feature type="transmembrane region" description="Helical" evidence="12">
    <location>
        <begin position="443"/>
        <end position="460"/>
    </location>
</feature>
<feature type="transmembrane region" description="Helical" evidence="12">
    <location>
        <begin position="414"/>
        <end position="436"/>
    </location>
</feature>
<evidence type="ECO:0000256" key="1">
    <source>
        <dbReference type="ARBA" id="ARBA00004651"/>
    </source>
</evidence>
<dbReference type="GO" id="GO:0015730">
    <property type="term" value="P:propanoate transmembrane transport"/>
    <property type="evidence" value="ECO:0007669"/>
    <property type="project" value="TreeGrafter"/>
</dbReference>
<dbReference type="InterPro" id="IPR001734">
    <property type="entry name" value="Na/solute_symporter"/>
</dbReference>
<comment type="similarity">
    <text evidence="2 11">Belongs to the sodium:solute symporter (SSF) (TC 2.A.21) family.</text>
</comment>
<evidence type="ECO:0000256" key="9">
    <source>
        <dbReference type="ARBA" id="ARBA00023136"/>
    </source>
</evidence>
<reference evidence="13" key="1">
    <citation type="submission" date="2022-12" db="EMBL/GenBank/DDBJ databases">
        <authorList>
            <person name="Alioto T."/>
            <person name="Alioto T."/>
            <person name="Gomez Garrido J."/>
        </authorList>
    </citation>
    <scope>NUCLEOTIDE SEQUENCE</scope>
</reference>
<dbReference type="PANTHER" id="PTHR42985:SF10">
    <property type="entry name" value="SODIUM-COUPLED MONOCARBOXYLATE TRANSPORTER 1"/>
    <property type="match status" value="1"/>
</dbReference>
<feature type="transmembrane region" description="Helical" evidence="12">
    <location>
        <begin position="87"/>
        <end position="111"/>
    </location>
</feature>
<dbReference type="Gene3D" id="1.20.1730.10">
    <property type="entry name" value="Sodium/glucose cotransporter"/>
    <property type="match status" value="1"/>
</dbReference>
<dbReference type="PROSITE" id="PS50283">
    <property type="entry name" value="NA_SOLUT_SYMP_3"/>
    <property type="match status" value="1"/>
</dbReference>
<evidence type="ECO:0000256" key="12">
    <source>
        <dbReference type="SAM" id="Phobius"/>
    </source>
</evidence>
<evidence type="ECO:0000256" key="8">
    <source>
        <dbReference type="ARBA" id="ARBA00023065"/>
    </source>
</evidence>
<dbReference type="AlphaFoldDB" id="A0AA35KY46"/>
<dbReference type="InterPro" id="IPR051163">
    <property type="entry name" value="Sodium:Solute_Symporter_SSF"/>
</dbReference>
<proteinExistence type="inferred from homology"/>
<feature type="transmembrane region" description="Helical" evidence="12">
    <location>
        <begin position="328"/>
        <end position="349"/>
    </location>
</feature>
<keyword evidence="7" id="KW-0915">Sodium</keyword>
<dbReference type="GO" id="GO:0005886">
    <property type="term" value="C:plasma membrane"/>
    <property type="evidence" value="ECO:0007669"/>
    <property type="project" value="UniProtKB-SubCell"/>
</dbReference>
<keyword evidence="4" id="KW-1003">Cell membrane</keyword>
<accession>A0AA35KY46</accession>
<sequence>MSTRFDDLDPADRFTDLDQLVFAAMLLGSVFIGIFVAMGEAHQSHSDYLMGSHSLNCWPVAFSLAASFTSALTMLENPAEVYRFGSTAGLIGIAYCIMVVISAEVFLPIYYRLDIGSTYEYLQLRYNKYIRMLGTVMFMIITIIYTGIVLFSPSHALNKVTGVQLWESIISTAVICTFYCTVGGLKAVVWTDVFQFTLMICALLAVLIRALIIKGGIGPIIDDAVDGGRITKWDFDPNPLRRHTFWTVVVGGTFNWLSIYGTNHCQVQRYLACRSQREAKKSLYITLVGLCLILCSSIGCGFAMYSIYKDCDPWTAGFVSAPDQIMPYFVMDILGDFPGLPGLFVAGTFSGTLSTLSSSINALAVVTVEDLIKPNFKVSETNLAWISVGTKVLYGSVCLSMAGVASVMSSFLQAAFSLFGIVGGPLLGIFLLGILMPFANSKGAFSGLLCGFIIVLWIGFGSRRHPAPPHRTLPLPLSVRNCTKYNTTQLTTTLHPTTSARPGKKDYWWFSLSYLYFNPLGTLITFTVGSIMSLVTGGLDQHVESKLMYGKEDIMANFRYWKNKWVQLSNRLRPTVQPVACGQLPSTTGAVEDTLPLEDNRERKSTLLSEGGKSTQLLEGKSNLLLEPKSTQLLEGKSNLLLEPKSNLVLKGKSNQILKGKSGLLLEGKSNQLLKGKSGLLQKHLK</sequence>
<dbReference type="PANTHER" id="PTHR42985">
    <property type="entry name" value="SODIUM-COUPLED MONOCARBOXYLATE TRANSPORTER"/>
    <property type="match status" value="1"/>
</dbReference>
<dbReference type="InterPro" id="IPR038377">
    <property type="entry name" value="Na/Glc_symporter_sf"/>
</dbReference>
<evidence type="ECO:0000256" key="4">
    <source>
        <dbReference type="ARBA" id="ARBA00022475"/>
    </source>
</evidence>
<gene>
    <name evidence="13" type="ORF">PODLI_1B002181</name>
</gene>
<evidence type="ECO:0000256" key="10">
    <source>
        <dbReference type="ARBA" id="ARBA00023201"/>
    </source>
</evidence>
<name>A0AA35KY46_9SAUR</name>
<evidence type="ECO:0000256" key="11">
    <source>
        <dbReference type="RuleBase" id="RU362091"/>
    </source>
</evidence>
<feature type="transmembrane region" description="Helical" evidence="12">
    <location>
        <begin position="20"/>
        <end position="37"/>
    </location>
</feature>
<evidence type="ECO:0000313" key="14">
    <source>
        <dbReference type="Proteomes" id="UP001178461"/>
    </source>
</evidence>
<evidence type="ECO:0000256" key="7">
    <source>
        <dbReference type="ARBA" id="ARBA00023053"/>
    </source>
</evidence>
<feature type="transmembrane region" description="Helical" evidence="12">
    <location>
        <begin position="516"/>
        <end position="539"/>
    </location>
</feature>
<keyword evidence="8" id="KW-0406">Ion transport</keyword>
<dbReference type="Proteomes" id="UP001178461">
    <property type="component" value="Chromosome 10"/>
</dbReference>
<feature type="transmembrane region" description="Helical" evidence="12">
    <location>
        <begin position="383"/>
        <end position="408"/>
    </location>
</feature>
<feature type="transmembrane region" description="Helical" evidence="12">
    <location>
        <begin position="132"/>
        <end position="151"/>
    </location>
</feature>
<dbReference type="GO" id="GO:0070062">
    <property type="term" value="C:extracellular exosome"/>
    <property type="evidence" value="ECO:0007669"/>
    <property type="project" value="TreeGrafter"/>
</dbReference>